<sequence>MKIGIDARFYGPRVGGGGLGRYVAELVTHLQQIDKVNDYVLFLRKENFHECVITNGKFTKRMVDVPWYSLAEQRVIPQEVAQSRAHVMHFPHWNVPLMLRKPFVVTIHDLILLDDPMSARATTRGAFVHAVKYAGFRLAIDNAVHRSKHIIAVSEYTRRRILERFRVSPHKVTAIHNGIMKPLAVDPQRLQALGIHTPYVLYVGNAYPHKNLGLLLAAFHMAFVRHPELRLVLAGRRDAFVEQLEAEAKSAGFPPGTVTFINAPSDEDIAALYAGTSLFVYPSRLEGFGMPPLEAMTYGAPVAVSRAASLPEVCAHAARYFDPDNATELAGLILDAVDRPESYAESQRAGIRRPTDFSWRTTAEQTLNTYLTAGIRRL</sequence>
<feature type="domain" description="Glycosyl transferase family 1" evidence="2">
    <location>
        <begin position="197"/>
        <end position="350"/>
    </location>
</feature>
<accession>A0A0G1ZR45</accession>
<evidence type="ECO:0000259" key="2">
    <source>
        <dbReference type="Pfam" id="PF00534"/>
    </source>
</evidence>
<dbReference type="GO" id="GO:0016757">
    <property type="term" value="F:glycosyltransferase activity"/>
    <property type="evidence" value="ECO:0007669"/>
    <property type="project" value="InterPro"/>
</dbReference>
<feature type="domain" description="Glycosyltransferase subfamily 4-like N-terminal" evidence="3">
    <location>
        <begin position="17"/>
        <end position="179"/>
    </location>
</feature>
<dbReference type="SUPFAM" id="SSF53756">
    <property type="entry name" value="UDP-Glycosyltransferase/glycogen phosphorylase"/>
    <property type="match status" value="1"/>
</dbReference>
<protein>
    <submittedName>
        <fullName evidence="4">Glycosyl transferase, group 1</fullName>
    </submittedName>
</protein>
<dbReference type="Proteomes" id="UP000034846">
    <property type="component" value="Unassembled WGS sequence"/>
</dbReference>
<gene>
    <name evidence="4" type="ORF">UY72_C0005G0018</name>
</gene>
<dbReference type="Pfam" id="PF00534">
    <property type="entry name" value="Glycos_transf_1"/>
    <property type="match status" value="1"/>
</dbReference>
<keyword evidence="1 4" id="KW-0808">Transferase</keyword>
<dbReference type="CDD" id="cd03809">
    <property type="entry name" value="GT4_MtfB-like"/>
    <property type="match status" value="1"/>
</dbReference>
<dbReference type="Pfam" id="PF13439">
    <property type="entry name" value="Glyco_transf_4"/>
    <property type="match status" value="1"/>
</dbReference>
<evidence type="ECO:0000256" key="1">
    <source>
        <dbReference type="ARBA" id="ARBA00022679"/>
    </source>
</evidence>
<organism evidence="4 5">
    <name type="scientific">Candidatus Uhrbacteria bacterium GW2011_GWD2_52_7</name>
    <dbReference type="NCBI Taxonomy" id="1618989"/>
    <lineage>
        <taxon>Bacteria</taxon>
        <taxon>Candidatus Uhriibacteriota</taxon>
    </lineage>
</organism>
<name>A0A0G1ZR45_9BACT</name>
<evidence type="ECO:0000313" key="5">
    <source>
        <dbReference type="Proteomes" id="UP000034846"/>
    </source>
</evidence>
<dbReference type="AlphaFoldDB" id="A0A0G1ZR45"/>
<dbReference type="PANTHER" id="PTHR46401:SF2">
    <property type="entry name" value="GLYCOSYLTRANSFERASE WBBK-RELATED"/>
    <property type="match status" value="1"/>
</dbReference>
<dbReference type="GO" id="GO:0009103">
    <property type="term" value="P:lipopolysaccharide biosynthetic process"/>
    <property type="evidence" value="ECO:0007669"/>
    <property type="project" value="TreeGrafter"/>
</dbReference>
<evidence type="ECO:0000313" key="4">
    <source>
        <dbReference type="EMBL" id="KKW30702.1"/>
    </source>
</evidence>
<dbReference type="Gene3D" id="3.40.50.2000">
    <property type="entry name" value="Glycogen Phosphorylase B"/>
    <property type="match status" value="2"/>
</dbReference>
<dbReference type="InterPro" id="IPR028098">
    <property type="entry name" value="Glyco_trans_4-like_N"/>
</dbReference>
<dbReference type="EMBL" id="LCRD01000005">
    <property type="protein sequence ID" value="KKW30702.1"/>
    <property type="molecule type" value="Genomic_DNA"/>
</dbReference>
<proteinExistence type="predicted"/>
<comment type="caution">
    <text evidence="4">The sequence shown here is derived from an EMBL/GenBank/DDBJ whole genome shotgun (WGS) entry which is preliminary data.</text>
</comment>
<evidence type="ECO:0000259" key="3">
    <source>
        <dbReference type="Pfam" id="PF13439"/>
    </source>
</evidence>
<dbReference type="PANTHER" id="PTHR46401">
    <property type="entry name" value="GLYCOSYLTRANSFERASE WBBK-RELATED"/>
    <property type="match status" value="1"/>
</dbReference>
<dbReference type="InterPro" id="IPR001296">
    <property type="entry name" value="Glyco_trans_1"/>
</dbReference>
<reference evidence="4 5" key="1">
    <citation type="journal article" date="2015" name="Nature">
        <title>rRNA introns, odd ribosomes, and small enigmatic genomes across a large radiation of phyla.</title>
        <authorList>
            <person name="Brown C.T."/>
            <person name="Hug L.A."/>
            <person name="Thomas B.C."/>
            <person name="Sharon I."/>
            <person name="Castelle C.J."/>
            <person name="Singh A."/>
            <person name="Wilkins M.J."/>
            <person name="Williams K.H."/>
            <person name="Banfield J.F."/>
        </authorList>
    </citation>
    <scope>NUCLEOTIDE SEQUENCE [LARGE SCALE GENOMIC DNA]</scope>
</reference>